<name>A0AAW2THK7_SESRA</name>
<dbReference type="EMBL" id="JACGWJ010000008">
    <property type="protein sequence ID" value="KAL0404025.1"/>
    <property type="molecule type" value="Genomic_DNA"/>
</dbReference>
<sequence length="81" mass="9703">MEKKLRRLSKTSLDHERRTLRKAVEKAVADYLIRRRGRTFWNPSRQASWTSTRSLRTSRRRWLKWPSPSWGMGSMPARSDS</sequence>
<gene>
    <name evidence="1" type="ORF">Sradi_2043300</name>
</gene>
<reference evidence="1" key="1">
    <citation type="submission" date="2020-06" db="EMBL/GenBank/DDBJ databases">
        <authorList>
            <person name="Li T."/>
            <person name="Hu X."/>
            <person name="Zhang T."/>
            <person name="Song X."/>
            <person name="Zhang H."/>
            <person name="Dai N."/>
            <person name="Sheng W."/>
            <person name="Hou X."/>
            <person name="Wei L."/>
        </authorList>
    </citation>
    <scope>NUCLEOTIDE SEQUENCE</scope>
    <source>
        <strain evidence="1">G02</strain>
        <tissue evidence="1">Leaf</tissue>
    </source>
</reference>
<comment type="caution">
    <text evidence="1">The sequence shown here is derived from an EMBL/GenBank/DDBJ whole genome shotgun (WGS) entry which is preliminary data.</text>
</comment>
<reference evidence="1" key="2">
    <citation type="journal article" date="2024" name="Plant">
        <title>Genomic evolution and insights into agronomic trait innovations of Sesamum species.</title>
        <authorList>
            <person name="Miao H."/>
            <person name="Wang L."/>
            <person name="Qu L."/>
            <person name="Liu H."/>
            <person name="Sun Y."/>
            <person name="Le M."/>
            <person name="Wang Q."/>
            <person name="Wei S."/>
            <person name="Zheng Y."/>
            <person name="Lin W."/>
            <person name="Duan Y."/>
            <person name="Cao H."/>
            <person name="Xiong S."/>
            <person name="Wang X."/>
            <person name="Wei L."/>
            <person name="Li C."/>
            <person name="Ma Q."/>
            <person name="Ju M."/>
            <person name="Zhao R."/>
            <person name="Li G."/>
            <person name="Mu C."/>
            <person name="Tian Q."/>
            <person name="Mei H."/>
            <person name="Zhang T."/>
            <person name="Gao T."/>
            <person name="Zhang H."/>
        </authorList>
    </citation>
    <scope>NUCLEOTIDE SEQUENCE</scope>
    <source>
        <strain evidence="1">G02</strain>
    </source>
</reference>
<evidence type="ECO:0000313" key="1">
    <source>
        <dbReference type="EMBL" id="KAL0404025.1"/>
    </source>
</evidence>
<dbReference type="AlphaFoldDB" id="A0AAW2THK7"/>
<proteinExistence type="predicted"/>
<organism evidence="1">
    <name type="scientific">Sesamum radiatum</name>
    <name type="common">Black benniseed</name>
    <dbReference type="NCBI Taxonomy" id="300843"/>
    <lineage>
        <taxon>Eukaryota</taxon>
        <taxon>Viridiplantae</taxon>
        <taxon>Streptophyta</taxon>
        <taxon>Embryophyta</taxon>
        <taxon>Tracheophyta</taxon>
        <taxon>Spermatophyta</taxon>
        <taxon>Magnoliopsida</taxon>
        <taxon>eudicotyledons</taxon>
        <taxon>Gunneridae</taxon>
        <taxon>Pentapetalae</taxon>
        <taxon>asterids</taxon>
        <taxon>lamiids</taxon>
        <taxon>Lamiales</taxon>
        <taxon>Pedaliaceae</taxon>
        <taxon>Sesamum</taxon>
    </lineage>
</organism>
<protein>
    <submittedName>
        <fullName evidence="1">Uncharacterized protein</fullName>
    </submittedName>
</protein>
<accession>A0AAW2THK7</accession>